<evidence type="ECO:0000256" key="3">
    <source>
        <dbReference type="ARBA" id="ARBA00023163"/>
    </source>
</evidence>
<evidence type="ECO:0000313" key="6">
    <source>
        <dbReference type="Proteomes" id="UP000468581"/>
    </source>
</evidence>
<dbReference type="PROSITE" id="PS50995">
    <property type="entry name" value="HTH_MARR_2"/>
    <property type="match status" value="1"/>
</dbReference>
<gene>
    <name evidence="5" type="ORF">GWK08_16170</name>
</gene>
<dbReference type="Gene3D" id="1.10.10.10">
    <property type="entry name" value="Winged helix-like DNA-binding domain superfamily/Winged helix DNA-binding domain"/>
    <property type="match status" value="1"/>
</dbReference>
<reference evidence="5 6" key="1">
    <citation type="submission" date="2020-01" db="EMBL/GenBank/DDBJ databases">
        <title>Leptobacterium flavescens.</title>
        <authorList>
            <person name="Wang G."/>
        </authorList>
    </citation>
    <scope>NUCLEOTIDE SEQUENCE [LARGE SCALE GENOMIC DNA]</scope>
    <source>
        <strain evidence="5 6">KCTC 22160</strain>
    </source>
</reference>
<dbReference type="GO" id="GO:0003677">
    <property type="term" value="F:DNA binding"/>
    <property type="evidence" value="ECO:0007669"/>
    <property type="project" value="UniProtKB-KW"/>
</dbReference>
<evidence type="ECO:0000256" key="2">
    <source>
        <dbReference type="ARBA" id="ARBA00023125"/>
    </source>
</evidence>
<protein>
    <submittedName>
        <fullName evidence="5">MarR family transcriptional regulator</fullName>
    </submittedName>
</protein>
<comment type="caution">
    <text evidence="5">The sequence shown here is derived from an EMBL/GenBank/DDBJ whole genome shotgun (WGS) entry which is preliminary data.</text>
</comment>
<dbReference type="Proteomes" id="UP000468581">
    <property type="component" value="Unassembled WGS sequence"/>
</dbReference>
<dbReference type="InterPro" id="IPR023187">
    <property type="entry name" value="Tscrpt_reg_MarR-type_CS"/>
</dbReference>
<dbReference type="InterPro" id="IPR036390">
    <property type="entry name" value="WH_DNA-bd_sf"/>
</dbReference>
<keyword evidence="3" id="KW-0804">Transcription</keyword>
<dbReference type="PRINTS" id="PR00598">
    <property type="entry name" value="HTHMARR"/>
</dbReference>
<keyword evidence="2" id="KW-0238">DNA-binding</keyword>
<dbReference type="SUPFAM" id="SSF46785">
    <property type="entry name" value="Winged helix' DNA-binding domain"/>
    <property type="match status" value="1"/>
</dbReference>
<feature type="domain" description="HTH marR-type" evidence="4">
    <location>
        <begin position="7"/>
        <end position="141"/>
    </location>
</feature>
<evidence type="ECO:0000259" key="4">
    <source>
        <dbReference type="PROSITE" id="PS50995"/>
    </source>
</evidence>
<keyword evidence="1" id="KW-0805">Transcription regulation</keyword>
<dbReference type="PANTHER" id="PTHR42756:SF1">
    <property type="entry name" value="TRANSCRIPTIONAL REPRESSOR OF EMRAB OPERON"/>
    <property type="match status" value="1"/>
</dbReference>
<dbReference type="SMART" id="SM00347">
    <property type="entry name" value="HTH_MARR"/>
    <property type="match status" value="1"/>
</dbReference>
<dbReference type="AlphaFoldDB" id="A0A6P0UR32"/>
<dbReference type="EMBL" id="JAABOO010000004">
    <property type="protein sequence ID" value="NER14992.1"/>
    <property type="molecule type" value="Genomic_DNA"/>
</dbReference>
<evidence type="ECO:0000313" key="5">
    <source>
        <dbReference type="EMBL" id="NER14992.1"/>
    </source>
</evidence>
<organism evidence="5 6">
    <name type="scientific">Leptobacterium flavescens</name>
    <dbReference type="NCBI Taxonomy" id="472055"/>
    <lineage>
        <taxon>Bacteria</taxon>
        <taxon>Pseudomonadati</taxon>
        <taxon>Bacteroidota</taxon>
        <taxon>Flavobacteriia</taxon>
        <taxon>Flavobacteriales</taxon>
        <taxon>Flavobacteriaceae</taxon>
        <taxon>Leptobacterium</taxon>
    </lineage>
</organism>
<dbReference type="InterPro" id="IPR000835">
    <property type="entry name" value="HTH_MarR-typ"/>
</dbReference>
<dbReference type="InterPro" id="IPR036388">
    <property type="entry name" value="WH-like_DNA-bd_sf"/>
</dbReference>
<evidence type="ECO:0000256" key="1">
    <source>
        <dbReference type="ARBA" id="ARBA00023015"/>
    </source>
</evidence>
<dbReference type="PANTHER" id="PTHR42756">
    <property type="entry name" value="TRANSCRIPTIONAL REGULATOR, MARR"/>
    <property type="match status" value="1"/>
</dbReference>
<dbReference type="GO" id="GO:0003700">
    <property type="term" value="F:DNA-binding transcription factor activity"/>
    <property type="evidence" value="ECO:0007669"/>
    <property type="project" value="InterPro"/>
</dbReference>
<name>A0A6P0UR32_9FLAO</name>
<dbReference type="RefSeq" id="WP_163608295.1">
    <property type="nucleotide sequence ID" value="NZ_JAABOO010000004.1"/>
</dbReference>
<dbReference type="Pfam" id="PF01047">
    <property type="entry name" value="MarR"/>
    <property type="match status" value="1"/>
</dbReference>
<keyword evidence="6" id="KW-1185">Reference proteome</keyword>
<accession>A0A6P0UR32</accession>
<dbReference type="PROSITE" id="PS01117">
    <property type="entry name" value="HTH_MARR_1"/>
    <property type="match status" value="1"/>
</dbReference>
<sequence>MDLPSPSATVFHAIESTIKEYRKFSQKKLSNAVSDMTIDQGLVLAFLDRYPEMSQKEIAALAFKDNASMTRMINLMVKKEYLERSINKLNRRRYKLEITPKGKNVLKTLTPIVLDNREKALEGVTEEELIQLEATLKKIKSNCNKP</sequence>
<proteinExistence type="predicted"/>